<keyword evidence="4" id="KW-1185">Reference proteome</keyword>
<accession>A0A0A2KPJ0</accession>
<keyword evidence="3" id="KW-0378">Hydrolase</keyword>
<evidence type="ECO:0000256" key="1">
    <source>
        <dbReference type="SAM" id="SignalP"/>
    </source>
</evidence>
<organism evidence="3 4">
    <name type="scientific">Penicillium italicum</name>
    <name type="common">Blue mold</name>
    <dbReference type="NCBI Taxonomy" id="40296"/>
    <lineage>
        <taxon>Eukaryota</taxon>
        <taxon>Fungi</taxon>
        <taxon>Dikarya</taxon>
        <taxon>Ascomycota</taxon>
        <taxon>Pezizomycotina</taxon>
        <taxon>Eurotiomycetes</taxon>
        <taxon>Eurotiomycetidae</taxon>
        <taxon>Eurotiales</taxon>
        <taxon>Aspergillaceae</taxon>
        <taxon>Penicillium</taxon>
    </lineage>
</organism>
<dbReference type="HOGENOM" id="CLU_1343656_0_0_1"/>
<dbReference type="OrthoDB" id="6501611at2759"/>
<dbReference type="GO" id="GO:0045493">
    <property type="term" value="P:xylan catabolic process"/>
    <property type="evidence" value="ECO:0007669"/>
    <property type="project" value="InterPro"/>
</dbReference>
<dbReference type="EMBL" id="JQGA01001177">
    <property type="protein sequence ID" value="KGO68816.1"/>
    <property type="molecule type" value="Genomic_DNA"/>
</dbReference>
<feature type="chain" id="PRO_5012045543" evidence="1">
    <location>
        <begin position="16"/>
        <end position="204"/>
    </location>
</feature>
<reference evidence="3 4" key="1">
    <citation type="journal article" date="2015" name="Mol. Plant Microbe Interact.">
        <title>Genome, transcriptome, and functional analyses of Penicillium expansum provide new insights into secondary metabolism and pathogenicity.</title>
        <authorList>
            <person name="Ballester A.R."/>
            <person name="Marcet-Houben M."/>
            <person name="Levin E."/>
            <person name="Sela N."/>
            <person name="Selma-Lazaro C."/>
            <person name="Carmona L."/>
            <person name="Wisniewski M."/>
            <person name="Droby S."/>
            <person name="Gonzalez-Candelas L."/>
            <person name="Gabaldon T."/>
        </authorList>
    </citation>
    <scope>NUCLEOTIDE SEQUENCE [LARGE SCALE GENOMIC DNA]</scope>
    <source>
        <strain evidence="3 4">PHI-1</strain>
    </source>
</reference>
<feature type="signal peptide" evidence="1">
    <location>
        <begin position="1"/>
        <end position="15"/>
    </location>
</feature>
<evidence type="ECO:0000259" key="2">
    <source>
        <dbReference type="Pfam" id="PF07488"/>
    </source>
</evidence>
<dbReference type="SUPFAM" id="SSF51445">
    <property type="entry name" value="(Trans)glycosidases"/>
    <property type="match status" value="1"/>
</dbReference>
<gene>
    <name evidence="3" type="ORF">PITC_076980</name>
</gene>
<dbReference type="InterPro" id="IPR017853">
    <property type="entry name" value="GH"/>
</dbReference>
<feature type="domain" description="Glycosyl hydrolase family 67 catalytic" evidence="2">
    <location>
        <begin position="54"/>
        <end position="189"/>
    </location>
</feature>
<dbReference type="AlphaFoldDB" id="A0A0A2KPJ0"/>
<dbReference type="Gene3D" id="3.20.20.80">
    <property type="entry name" value="Glycosidases"/>
    <property type="match status" value="1"/>
</dbReference>
<evidence type="ECO:0000313" key="4">
    <source>
        <dbReference type="Proteomes" id="UP000030104"/>
    </source>
</evidence>
<dbReference type="GO" id="GO:0046559">
    <property type="term" value="F:alpha-glucuronidase activity"/>
    <property type="evidence" value="ECO:0007669"/>
    <property type="project" value="InterPro"/>
</dbReference>
<protein>
    <submittedName>
        <fullName evidence="3">Glycoside hydrolase, superfamily</fullName>
    </submittedName>
</protein>
<sequence>MRALLLFDSLGFAAAKNGLIGWLRYASLPCLGQYHSNLPSAIVTLHTTETSPVAFDPLDASDIEWWSKITTQAYDRIPDMAGYLVKAGSEGQPGSKAYNMTLADAASLFAKEVKPYGGIVMCRTFVYNQLNESIWTDDRAKAAVEFFRDLDGEFDDNVVIQIKYGPIDFQVREPASALFANLFNTSMALSRHHWTKWPCYQRVL</sequence>
<proteinExistence type="predicted"/>
<evidence type="ECO:0000313" key="3">
    <source>
        <dbReference type="EMBL" id="KGO68816.1"/>
    </source>
</evidence>
<dbReference type="STRING" id="40296.A0A0A2KPJ0"/>
<name>A0A0A2KPJ0_PENIT</name>
<dbReference type="Proteomes" id="UP000030104">
    <property type="component" value="Unassembled WGS sequence"/>
</dbReference>
<dbReference type="InterPro" id="IPR011100">
    <property type="entry name" value="Glyco_hydro_67_cat"/>
</dbReference>
<dbReference type="GO" id="GO:0005576">
    <property type="term" value="C:extracellular region"/>
    <property type="evidence" value="ECO:0007669"/>
    <property type="project" value="InterPro"/>
</dbReference>
<keyword evidence="1" id="KW-0732">Signal</keyword>
<dbReference type="Pfam" id="PF07488">
    <property type="entry name" value="Glyco_hydro_67M"/>
    <property type="match status" value="1"/>
</dbReference>
<comment type="caution">
    <text evidence="3">The sequence shown here is derived from an EMBL/GenBank/DDBJ whole genome shotgun (WGS) entry which is preliminary data.</text>
</comment>
<dbReference type="PANTHER" id="PTHR39207">
    <property type="entry name" value="ALPHA-GLUCURONIDASE A"/>
    <property type="match status" value="1"/>
</dbReference>
<dbReference type="PANTHER" id="PTHR39207:SF1">
    <property type="entry name" value="ALPHA-GLUCURONIDASE A"/>
    <property type="match status" value="1"/>
</dbReference>
<dbReference type="PhylomeDB" id="A0A0A2KPJ0"/>